<name>A0A5T3A804_SALER</name>
<dbReference type="EMBL" id="AACWWJ010000118">
    <property type="protein sequence ID" value="EAN0460514.1"/>
    <property type="molecule type" value="Genomic_DNA"/>
</dbReference>
<organism evidence="1">
    <name type="scientific">Salmonella enterica</name>
    <name type="common">Salmonella choleraesuis</name>
    <dbReference type="NCBI Taxonomy" id="28901"/>
    <lineage>
        <taxon>Bacteria</taxon>
        <taxon>Pseudomonadati</taxon>
        <taxon>Pseudomonadota</taxon>
        <taxon>Gammaproteobacteria</taxon>
        <taxon>Enterobacterales</taxon>
        <taxon>Enterobacteriaceae</taxon>
        <taxon>Salmonella</taxon>
    </lineage>
</organism>
<proteinExistence type="predicted"/>
<dbReference type="AlphaFoldDB" id="A0A5T3A804"/>
<accession>A0A5T3A804</accession>
<feature type="non-terminal residue" evidence="1">
    <location>
        <position position="1"/>
    </location>
</feature>
<gene>
    <name evidence="1" type="ORF">D6H87_23935</name>
</gene>
<evidence type="ECO:0000313" key="1">
    <source>
        <dbReference type="EMBL" id="EAN0460514.1"/>
    </source>
</evidence>
<dbReference type="Gene3D" id="2.60.120.380">
    <property type="match status" value="1"/>
</dbReference>
<comment type="caution">
    <text evidence="1">The sequence shown here is derived from an EMBL/GenBank/DDBJ whole genome shotgun (WGS) entry which is preliminary data.</text>
</comment>
<reference evidence="1" key="1">
    <citation type="submission" date="2018-09" db="EMBL/GenBank/DDBJ databases">
        <authorList>
            <consortium name="PulseNet: The National Subtyping Network for Foodborne Disease Surveillance"/>
            <person name="Tarr C.L."/>
            <person name="Trees E."/>
            <person name="Katz L.S."/>
            <person name="Carleton-Romer H.A."/>
            <person name="Stroika S."/>
            <person name="Kucerova Z."/>
            <person name="Roache K.F."/>
            <person name="Sabol A.L."/>
            <person name="Besser J."/>
            <person name="Gerner-Smidt P."/>
        </authorList>
    </citation>
    <scope>NUCLEOTIDE SEQUENCE</scope>
    <source>
        <strain evidence="1">PNUSAS049224</strain>
    </source>
</reference>
<protein>
    <submittedName>
        <fullName evidence="1">Inhibitor of g-type lysozyme</fullName>
    </submittedName>
</protein>
<sequence>DDNGQYTLPASGKYELRVLQTRNEARKNKAKKYSVNIQIK</sequence>